<name>A0A7W3P509_9ACTN</name>
<evidence type="ECO:0000313" key="2">
    <source>
        <dbReference type="EMBL" id="MBA8793471.1"/>
    </source>
</evidence>
<feature type="domain" description="AbiEi antitoxin N-terminal" evidence="1">
    <location>
        <begin position="11"/>
        <end position="54"/>
    </location>
</feature>
<dbReference type="AlphaFoldDB" id="A0A7W3P509"/>
<dbReference type="InterPro" id="IPR025159">
    <property type="entry name" value="AbiEi_N"/>
</dbReference>
<keyword evidence="2" id="KW-0378">Hydrolase</keyword>
<evidence type="ECO:0000313" key="3">
    <source>
        <dbReference type="Proteomes" id="UP000523079"/>
    </source>
</evidence>
<dbReference type="GO" id="GO:0004519">
    <property type="term" value="F:endonuclease activity"/>
    <property type="evidence" value="ECO:0007669"/>
    <property type="project" value="UniProtKB-KW"/>
</dbReference>
<gene>
    <name evidence="2" type="ORF">FHX74_001076</name>
</gene>
<reference evidence="2 3" key="1">
    <citation type="submission" date="2020-07" db="EMBL/GenBank/DDBJ databases">
        <title>Sequencing the genomes of 1000 actinobacteria strains.</title>
        <authorList>
            <person name="Klenk H.-P."/>
        </authorList>
    </citation>
    <scope>NUCLEOTIDE SEQUENCE [LARGE SCALE GENOMIC DNA]</scope>
    <source>
        <strain evidence="2 3">DSM 100723</strain>
    </source>
</reference>
<protein>
    <submittedName>
        <fullName evidence="2">Very-short-patch-repair endonuclease</fullName>
    </submittedName>
</protein>
<dbReference type="EMBL" id="JACGWT010000002">
    <property type="protein sequence ID" value="MBA8793471.1"/>
    <property type="molecule type" value="Genomic_DNA"/>
</dbReference>
<dbReference type="RefSeq" id="WP_182559088.1">
    <property type="nucleotide sequence ID" value="NZ_JACGWT010000002.1"/>
</dbReference>
<comment type="caution">
    <text evidence="2">The sequence shown here is derived from an EMBL/GenBank/DDBJ whole genome shotgun (WGS) entry which is preliminary data.</text>
</comment>
<evidence type="ECO:0000259" key="1">
    <source>
        <dbReference type="Pfam" id="PF13338"/>
    </source>
</evidence>
<dbReference type="Proteomes" id="UP000523079">
    <property type="component" value="Unassembled WGS sequence"/>
</dbReference>
<accession>A0A7W3P509</accession>
<keyword evidence="3" id="KW-1185">Reference proteome</keyword>
<keyword evidence="2" id="KW-0255">Endonuclease</keyword>
<organism evidence="2 3">
    <name type="scientific">Microlunatus kandeliicorticis</name>
    <dbReference type="NCBI Taxonomy" id="1759536"/>
    <lineage>
        <taxon>Bacteria</taxon>
        <taxon>Bacillati</taxon>
        <taxon>Actinomycetota</taxon>
        <taxon>Actinomycetes</taxon>
        <taxon>Propionibacteriales</taxon>
        <taxon>Propionibacteriaceae</taxon>
        <taxon>Microlunatus</taxon>
    </lineage>
</organism>
<dbReference type="Pfam" id="PF13338">
    <property type="entry name" value="AbiEi_4"/>
    <property type="match status" value="1"/>
</dbReference>
<proteinExistence type="predicted"/>
<sequence>MHARQPVPPSLFRLALLQAGVVTREQAVGCGLGARAIDRLVADGRWLRLAPGVYWLFPARPPGTPGARPPWVTRAWAGCLLGGDRARLGGAAAGHLWGLDPEPPELITVLVPHGGTVPRHQGQGAAGWAGRWSFVRERAAVRDPRSPGSPPRTGLTDTVLDLVAADGDAVRWTTAAVQTGRVSVHGLRAAADRRARLRHRRRLLVTLDDLAVGAESALELVYLRAVERAHGLPVAERQVRRRDTRADVLYRDFGLLVELDGRRGHEGAGRFRDMRRDNRATTDGLATLRYGWSDVRDRPCEVAAQVAENLVRRGWTGLPARCARCRRVA</sequence>
<keyword evidence="2" id="KW-0540">Nuclease</keyword>